<reference evidence="13" key="1">
    <citation type="submission" date="2018-06" db="EMBL/GenBank/DDBJ databases">
        <authorList>
            <person name="Zhirakovskaya E."/>
        </authorList>
    </citation>
    <scope>NUCLEOTIDE SEQUENCE</scope>
</reference>
<feature type="region of interest" description="Disordered" evidence="10">
    <location>
        <begin position="55"/>
        <end position="81"/>
    </location>
</feature>
<keyword evidence="9" id="KW-0175">Coiled coil</keyword>
<sequence length="484" mass="55980">MALETRLDIKLSQKLVLTPQLQQAIKLLQLPQLELTQALNQELTENPFLEELQEEEIQEEQKQAEQKNEEAEPPESAPEEDLLAPLESLMTFRTDDYFDERSSDGRDLGYFTPGTDAPTSFEQFVSSSTNLYEHLNWQLRLNTSDERLQTIGEAIIGNIDDNGYLRMSDEELAEICKVPVEQVREVIGLVQELDPPGIGARNLRECLLIQIKLLGLDGTLVEKIVQNNLGELEKKKYKVIAKQYGATYEDIMIAVRIIEDLDPKPARNFSSHETNYVIPDVYIEKTDGEYQIILNDEGLPRIRLNNQYRKLLMNKASLTKEEKQFLEEKLRSALWLIKSLDQRNKTIYKVTKSILHFQEKFFDYGPHYIKPLNLRDVATDISMHESTVSRVTSSKYLACPHGIFSFRFFFSSSLQGNNEDISSTLVKEQIKKIISEENPQKPFSDQKIADFLNQQNITIARRTVAKYREELRIPPNSRRKRVEF</sequence>
<keyword evidence="5" id="KW-0805">Transcription regulation</keyword>
<dbReference type="InterPro" id="IPR000394">
    <property type="entry name" value="RNA_pol_sigma_54"/>
</dbReference>
<evidence type="ECO:0000256" key="1">
    <source>
        <dbReference type="ARBA" id="ARBA00008798"/>
    </source>
</evidence>
<dbReference type="GO" id="GO:0016987">
    <property type="term" value="F:sigma factor activity"/>
    <property type="evidence" value="ECO:0007669"/>
    <property type="project" value="UniProtKB-KW"/>
</dbReference>
<evidence type="ECO:0000256" key="4">
    <source>
        <dbReference type="ARBA" id="ARBA00022695"/>
    </source>
</evidence>
<name>A0A3B1DDM5_9ZZZZ</name>
<dbReference type="GO" id="GO:0000428">
    <property type="term" value="C:DNA-directed RNA polymerase complex"/>
    <property type="evidence" value="ECO:0007669"/>
    <property type="project" value="UniProtKB-KW"/>
</dbReference>
<keyword evidence="4" id="KW-0548">Nucleotidyltransferase</keyword>
<dbReference type="PANTHER" id="PTHR32248:SF4">
    <property type="entry name" value="RNA POLYMERASE SIGMA-54 FACTOR"/>
    <property type="match status" value="1"/>
</dbReference>
<keyword evidence="6" id="KW-0731">Sigma factor</keyword>
<dbReference type="AlphaFoldDB" id="A0A3B1DDM5"/>
<keyword evidence="7" id="KW-0238">DNA-binding</keyword>
<feature type="coiled-coil region" evidence="9">
    <location>
        <begin position="301"/>
        <end position="329"/>
    </location>
</feature>
<dbReference type="PROSITE" id="PS00717">
    <property type="entry name" value="SIGMA54_1"/>
    <property type="match status" value="1"/>
</dbReference>
<dbReference type="Pfam" id="PF00309">
    <property type="entry name" value="Sigma54_AID"/>
    <property type="match status" value="1"/>
</dbReference>
<dbReference type="InterPro" id="IPR007634">
    <property type="entry name" value="RNA_pol_sigma_54_DNA-bd"/>
</dbReference>
<dbReference type="InterPro" id="IPR038709">
    <property type="entry name" value="RpoN_core-bd_sf"/>
</dbReference>
<feature type="domain" description="RNA polymerase sigma factor 54 DNA-binding" evidence="11">
    <location>
        <begin position="324"/>
        <end position="481"/>
    </location>
</feature>
<feature type="compositionally biased region" description="Acidic residues" evidence="10">
    <location>
        <begin position="71"/>
        <end position="81"/>
    </location>
</feature>
<dbReference type="Pfam" id="PF04963">
    <property type="entry name" value="Sigma54_CBD"/>
    <property type="match status" value="1"/>
</dbReference>
<dbReference type="Pfam" id="PF04552">
    <property type="entry name" value="Sigma54_DBD"/>
    <property type="match status" value="1"/>
</dbReference>
<dbReference type="PROSITE" id="PS00718">
    <property type="entry name" value="SIGMA54_2"/>
    <property type="match status" value="1"/>
</dbReference>
<gene>
    <name evidence="13" type="ORF">MNBD_NITROSPIRAE02-1599</name>
</gene>
<feature type="domain" description="RNA polymerase sigma factor 54 core-binding" evidence="12">
    <location>
        <begin position="121"/>
        <end position="308"/>
    </location>
</feature>
<evidence type="ECO:0000259" key="12">
    <source>
        <dbReference type="Pfam" id="PF04963"/>
    </source>
</evidence>
<evidence type="ECO:0000256" key="6">
    <source>
        <dbReference type="ARBA" id="ARBA00023082"/>
    </source>
</evidence>
<dbReference type="PANTHER" id="PTHR32248">
    <property type="entry name" value="RNA POLYMERASE SIGMA-54 FACTOR"/>
    <property type="match status" value="1"/>
</dbReference>
<proteinExistence type="inferred from homology"/>
<dbReference type="Gene3D" id="1.10.10.1330">
    <property type="entry name" value="RNA polymerase sigma-54 factor, core-binding domain"/>
    <property type="match status" value="1"/>
</dbReference>
<evidence type="ECO:0000313" key="13">
    <source>
        <dbReference type="EMBL" id="VAX26747.1"/>
    </source>
</evidence>
<evidence type="ECO:0000256" key="8">
    <source>
        <dbReference type="ARBA" id="ARBA00023163"/>
    </source>
</evidence>
<evidence type="ECO:0000256" key="3">
    <source>
        <dbReference type="ARBA" id="ARBA00022679"/>
    </source>
</evidence>
<evidence type="ECO:0000256" key="10">
    <source>
        <dbReference type="SAM" id="MobiDB-lite"/>
    </source>
</evidence>
<keyword evidence="2" id="KW-0240">DNA-directed RNA polymerase</keyword>
<evidence type="ECO:0000259" key="11">
    <source>
        <dbReference type="Pfam" id="PF04552"/>
    </source>
</evidence>
<feature type="compositionally biased region" description="Basic and acidic residues" evidence="10">
    <location>
        <begin position="59"/>
        <end position="70"/>
    </location>
</feature>
<accession>A0A3B1DDM5</accession>
<evidence type="ECO:0000256" key="9">
    <source>
        <dbReference type="SAM" id="Coils"/>
    </source>
</evidence>
<evidence type="ECO:0000256" key="2">
    <source>
        <dbReference type="ARBA" id="ARBA00022478"/>
    </source>
</evidence>
<dbReference type="NCBIfam" id="TIGR02395">
    <property type="entry name" value="rpoN_sigma"/>
    <property type="match status" value="1"/>
</dbReference>
<protein>
    <submittedName>
        <fullName evidence="13">RNA polymerase sigma-54 factor RpoN</fullName>
    </submittedName>
</protein>
<keyword evidence="3" id="KW-0808">Transferase</keyword>
<dbReference type="GO" id="GO:0003677">
    <property type="term" value="F:DNA binding"/>
    <property type="evidence" value="ECO:0007669"/>
    <property type="project" value="UniProtKB-KW"/>
</dbReference>
<dbReference type="GO" id="GO:0001216">
    <property type="term" value="F:DNA-binding transcription activator activity"/>
    <property type="evidence" value="ECO:0007669"/>
    <property type="project" value="InterPro"/>
</dbReference>
<evidence type="ECO:0000256" key="5">
    <source>
        <dbReference type="ARBA" id="ARBA00023015"/>
    </source>
</evidence>
<dbReference type="EMBL" id="UOGH01000008">
    <property type="protein sequence ID" value="VAX26747.1"/>
    <property type="molecule type" value="Genomic_DNA"/>
</dbReference>
<organism evidence="13">
    <name type="scientific">hydrothermal vent metagenome</name>
    <dbReference type="NCBI Taxonomy" id="652676"/>
    <lineage>
        <taxon>unclassified sequences</taxon>
        <taxon>metagenomes</taxon>
        <taxon>ecological metagenomes</taxon>
    </lineage>
</organism>
<keyword evidence="8" id="KW-0804">Transcription</keyword>
<dbReference type="GO" id="GO:0016779">
    <property type="term" value="F:nucleotidyltransferase activity"/>
    <property type="evidence" value="ECO:0007669"/>
    <property type="project" value="UniProtKB-KW"/>
</dbReference>
<dbReference type="PIRSF" id="PIRSF000774">
    <property type="entry name" value="RpoN"/>
    <property type="match status" value="1"/>
</dbReference>
<dbReference type="NCBIfam" id="NF009118">
    <property type="entry name" value="PRK12469.1"/>
    <property type="match status" value="1"/>
</dbReference>
<dbReference type="Gene3D" id="1.10.10.60">
    <property type="entry name" value="Homeodomain-like"/>
    <property type="match status" value="1"/>
</dbReference>
<dbReference type="GO" id="GO:0006352">
    <property type="term" value="P:DNA-templated transcription initiation"/>
    <property type="evidence" value="ECO:0007669"/>
    <property type="project" value="InterPro"/>
</dbReference>
<dbReference type="InterPro" id="IPR007046">
    <property type="entry name" value="RNA_pol_sigma_54_core-bd"/>
</dbReference>
<dbReference type="PROSITE" id="PS50044">
    <property type="entry name" value="SIGMA54_3"/>
    <property type="match status" value="1"/>
</dbReference>
<comment type="similarity">
    <text evidence="1">Belongs to the sigma-54 factor family.</text>
</comment>
<evidence type="ECO:0000256" key="7">
    <source>
        <dbReference type="ARBA" id="ARBA00023125"/>
    </source>
</evidence>
<dbReference type="PRINTS" id="PR00045">
    <property type="entry name" value="SIGMA54FCT"/>
</dbReference>